<proteinExistence type="predicted"/>
<name>A0ACA9LKV7_9GLOM</name>
<organism evidence="1 2">
    <name type="scientific">Cetraspora pellucida</name>
    <dbReference type="NCBI Taxonomy" id="1433469"/>
    <lineage>
        <taxon>Eukaryota</taxon>
        <taxon>Fungi</taxon>
        <taxon>Fungi incertae sedis</taxon>
        <taxon>Mucoromycota</taxon>
        <taxon>Glomeromycotina</taxon>
        <taxon>Glomeromycetes</taxon>
        <taxon>Diversisporales</taxon>
        <taxon>Gigasporaceae</taxon>
        <taxon>Cetraspora</taxon>
    </lineage>
</organism>
<evidence type="ECO:0000313" key="2">
    <source>
        <dbReference type="Proteomes" id="UP000789366"/>
    </source>
</evidence>
<protein>
    <submittedName>
        <fullName evidence="1">11591_t:CDS:1</fullName>
    </submittedName>
</protein>
<reference evidence="1" key="1">
    <citation type="submission" date="2021-06" db="EMBL/GenBank/DDBJ databases">
        <authorList>
            <person name="Kallberg Y."/>
            <person name="Tangrot J."/>
            <person name="Rosling A."/>
        </authorList>
    </citation>
    <scope>NUCLEOTIDE SEQUENCE</scope>
    <source>
        <strain evidence="1">28 12/20/2015</strain>
    </source>
</reference>
<dbReference type="EMBL" id="CAJVPW010004225">
    <property type="protein sequence ID" value="CAG8536947.1"/>
    <property type="molecule type" value="Genomic_DNA"/>
</dbReference>
<gene>
    <name evidence="1" type="ORF">SPELUC_LOCUS4624</name>
</gene>
<accession>A0ACA9LKV7</accession>
<sequence>IYFISDSWDEVSETIIKNCWRATKIMSEISESEENELNNEFQDEITDVDDATMLLKDLSAETNPTVQELTDNFEKYIQIIDQPAVTEDVLTNEGIIKIC</sequence>
<feature type="non-terminal residue" evidence="1">
    <location>
        <position position="1"/>
    </location>
</feature>
<dbReference type="Proteomes" id="UP000789366">
    <property type="component" value="Unassembled WGS sequence"/>
</dbReference>
<comment type="caution">
    <text evidence="1">The sequence shown here is derived from an EMBL/GenBank/DDBJ whole genome shotgun (WGS) entry which is preliminary data.</text>
</comment>
<keyword evidence="2" id="KW-1185">Reference proteome</keyword>
<evidence type="ECO:0000313" key="1">
    <source>
        <dbReference type="EMBL" id="CAG8536947.1"/>
    </source>
</evidence>